<evidence type="ECO:0000256" key="1">
    <source>
        <dbReference type="ARBA" id="ARBA00004651"/>
    </source>
</evidence>
<keyword evidence="7" id="KW-0460">Magnesium</keyword>
<organism evidence="9 10">
    <name type="scientific">Taibaiella lutea</name>
    <dbReference type="NCBI Taxonomy" id="2608001"/>
    <lineage>
        <taxon>Bacteria</taxon>
        <taxon>Pseudomonadati</taxon>
        <taxon>Bacteroidota</taxon>
        <taxon>Chitinophagia</taxon>
        <taxon>Chitinophagales</taxon>
        <taxon>Chitinophagaceae</taxon>
        <taxon>Taibaiella</taxon>
    </lineage>
</organism>
<feature type="transmembrane region" description="Helical" evidence="8">
    <location>
        <begin position="311"/>
        <end position="329"/>
    </location>
</feature>
<evidence type="ECO:0000256" key="5">
    <source>
        <dbReference type="ARBA" id="ARBA00022989"/>
    </source>
</evidence>
<keyword evidence="5 8" id="KW-1133">Transmembrane helix</keyword>
<evidence type="ECO:0000256" key="7">
    <source>
        <dbReference type="PIRSR" id="PIRSR600715-1"/>
    </source>
</evidence>
<keyword evidence="7" id="KW-0479">Metal-binding</keyword>
<keyword evidence="3 9" id="KW-0808">Transferase</keyword>
<feature type="transmembrane region" description="Helical" evidence="8">
    <location>
        <begin position="124"/>
        <end position="144"/>
    </location>
</feature>
<reference evidence="9 10" key="1">
    <citation type="submission" date="2019-09" db="EMBL/GenBank/DDBJ databases">
        <title>Genome sequence and assembly of Taibaiella sp.</title>
        <authorList>
            <person name="Chhetri G."/>
        </authorList>
    </citation>
    <scope>NUCLEOTIDE SEQUENCE [LARGE SCALE GENOMIC DNA]</scope>
    <source>
        <strain evidence="9 10">KVB11</strain>
    </source>
</reference>
<evidence type="ECO:0000313" key="10">
    <source>
        <dbReference type="Proteomes" id="UP000323632"/>
    </source>
</evidence>
<evidence type="ECO:0000256" key="6">
    <source>
        <dbReference type="ARBA" id="ARBA00023136"/>
    </source>
</evidence>
<evidence type="ECO:0000313" key="9">
    <source>
        <dbReference type="EMBL" id="KAA5533753.1"/>
    </source>
</evidence>
<protein>
    <submittedName>
        <fullName evidence="9">Undecaprenyl/decaprenyl-phosphate alpha-N-acetylglucosaminyl 1-phosphate transferase</fullName>
    </submittedName>
</protein>
<feature type="transmembrane region" description="Helical" evidence="8">
    <location>
        <begin position="156"/>
        <end position="174"/>
    </location>
</feature>
<keyword evidence="4 8" id="KW-0812">Transmembrane</keyword>
<feature type="binding site" evidence="7">
    <location>
        <position position="208"/>
    </location>
    <ligand>
        <name>Mg(2+)</name>
        <dbReference type="ChEBI" id="CHEBI:18420"/>
    </ligand>
</feature>
<evidence type="ECO:0000256" key="8">
    <source>
        <dbReference type="SAM" id="Phobius"/>
    </source>
</evidence>
<feature type="transmembrane region" description="Helical" evidence="8">
    <location>
        <begin position="232"/>
        <end position="251"/>
    </location>
</feature>
<dbReference type="GO" id="GO:0009103">
    <property type="term" value="P:lipopolysaccharide biosynthetic process"/>
    <property type="evidence" value="ECO:0007669"/>
    <property type="project" value="TreeGrafter"/>
</dbReference>
<evidence type="ECO:0000256" key="2">
    <source>
        <dbReference type="ARBA" id="ARBA00022475"/>
    </source>
</evidence>
<comment type="subcellular location">
    <subcellularLocation>
        <location evidence="1">Cell membrane</location>
        <topology evidence="1">Multi-pass membrane protein</topology>
    </subcellularLocation>
</comment>
<name>A0A5M6CFL9_9BACT</name>
<dbReference type="Pfam" id="PF00953">
    <property type="entry name" value="Glycos_transf_4"/>
    <property type="match status" value="1"/>
</dbReference>
<dbReference type="Proteomes" id="UP000323632">
    <property type="component" value="Unassembled WGS sequence"/>
</dbReference>
<feature type="transmembrane region" description="Helical" evidence="8">
    <location>
        <begin position="180"/>
        <end position="197"/>
    </location>
</feature>
<feature type="transmembrane region" description="Helical" evidence="8">
    <location>
        <begin position="71"/>
        <end position="88"/>
    </location>
</feature>
<dbReference type="GO" id="GO:0044038">
    <property type="term" value="P:cell wall macromolecule biosynthetic process"/>
    <property type="evidence" value="ECO:0007669"/>
    <property type="project" value="TreeGrafter"/>
</dbReference>
<dbReference type="EMBL" id="VWSH01000003">
    <property type="protein sequence ID" value="KAA5533753.1"/>
    <property type="molecule type" value="Genomic_DNA"/>
</dbReference>
<dbReference type="GO" id="GO:0046872">
    <property type="term" value="F:metal ion binding"/>
    <property type="evidence" value="ECO:0007669"/>
    <property type="project" value="UniProtKB-KW"/>
</dbReference>
<dbReference type="GO" id="GO:0071555">
    <property type="term" value="P:cell wall organization"/>
    <property type="evidence" value="ECO:0007669"/>
    <property type="project" value="TreeGrafter"/>
</dbReference>
<keyword evidence="6 8" id="KW-0472">Membrane</keyword>
<comment type="caution">
    <text evidence="9">The sequence shown here is derived from an EMBL/GenBank/DDBJ whole genome shotgun (WGS) entry which is preliminary data.</text>
</comment>
<dbReference type="CDD" id="cd06853">
    <property type="entry name" value="GT_WecA_like"/>
    <property type="match status" value="1"/>
</dbReference>
<feature type="transmembrane region" description="Helical" evidence="8">
    <location>
        <begin position="6"/>
        <end position="27"/>
    </location>
</feature>
<feature type="transmembrane region" description="Helical" evidence="8">
    <location>
        <begin position="100"/>
        <end position="118"/>
    </location>
</feature>
<dbReference type="AlphaFoldDB" id="A0A5M6CFL9"/>
<dbReference type="GO" id="GO:0016780">
    <property type="term" value="F:phosphotransferase activity, for other substituted phosphate groups"/>
    <property type="evidence" value="ECO:0007669"/>
    <property type="project" value="InterPro"/>
</dbReference>
<sequence length="346" mass="38263">MLHEVQYFYILIAFSLSLLVHYLVIEVTHRKGIFLDEHDKIQKVHEKPTPRIGGLGIFLSSMFILNDNLLGGYLILAAIPAFVAGFLEDYSGKISPTQRLAIMCLSPVMAFIMIPASLLTNWGFVIVPAVIGMIASVVFIVAMVNGVNFTDGQNGLASGTVLISFVSFSVISFLLKDTSLFYICLVMCAAVFSFLIYNFPDGKIFLGDGGAYLLGFMLAAIGIITIQSHNQIVSPLLLPAILIYPLCEVVFSTFRKIFYDKISPLKSDDFHLHQLLFRNRANGKAYAPALIILPLQAIAAIFVVLFLNDGFALVLVMLAFLLLYSLVYIRERRSDTLKMGQAITVK</sequence>
<accession>A0A5M6CFL9</accession>
<dbReference type="PANTHER" id="PTHR22926:SF3">
    <property type="entry name" value="UNDECAPRENYL-PHOSPHATE ALPHA-N-ACETYLGLUCOSAMINYL 1-PHOSPHATE TRANSFERASE"/>
    <property type="match status" value="1"/>
</dbReference>
<evidence type="ECO:0000256" key="4">
    <source>
        <dbReference type="ARBA" id="ARBA00022692"/>
    </source>
</evidence>
<feature type="binding site" evidence="7">
    <location>
        <position position="148"/>
    </location>
    <ligand>
        <name>Mg(2+)</name>
        <dbReference type="ChEBI" id="CHEBI:18420"/>
    </ligand>
</feature>
<dbReference type="PANTHER" id="PTHR22926">
    <property type="entry name" value="PHOSPHO-N-ACETYLMURAMOYL-PENTAPEPTIDE-TRANSFERASE"/>
    <property type="match status" value="1"/>
</dbReference>
<comment type="cofactor">
    <cofactor evidence="7">
        <name>Mg(2+)</name>
        <dbReference type="ChEBI" id="CHEBI:18420"/>
    </cofactor>
</comment>
<keyword evidence="2" id="KW-1003">Cell membrane</keyword>
<dbReference type="GO" id="GO:0005886">
    <property type="term" value="C:plasma membrane"/>
    <property type="evidence" value="ECO:0007669"/>
    <property type="project" value="UniProtKB-SubCell"/>
</dbReference>
<feature type="transmembrane region" description="Helical" evidence="8">
    <location>
        <begin position="285"/>
        <end position="305"/>
    </location>
</feature>
<dbReference type="InterPro" id="IPR000715">
    <property type="entry name" value="Glycosyl_transferase_4"/>
</dbReference>
<gene>
    <name evidence="9" type="ORF">F0919_14575</name>
</gene>
<keyword evidence="10" id="KW-1185">Reference proteome</keyword>
<proteinExistence type="predicted"/>
<feature type="transmembrane region" description="Helical" evidence="8">
    <location>
        <begin position="209"/>
        <end position="226"/>
    </location>
</feature>
<evidence type="ECO:0000256" key="3">
    <source>
        <dbReference type="ARBA" id="ARBA00022679"/>
    </source>
</evidence>
<dbReference type="RefSeq" id="WP_150033499.1">
    <property type="nucleotide sequence ID" value="NZ_VWSH01000003.1"/>
</dbReference>